<reference evidence="2" key="1">
    <citation type="submission" date="2021-01" db="UniProtKB">
        <authorList>
            <consortium name="EnsemblMetazoa"/>
        </authorList>
    </citation>
    <scope>IDENTIFICATION</scope>
</reference>
<name>A0A7M5VDK5_9CNID</name>
<feature type="signal peptide" evidence="1">
    <location>
        <begin position="1"/>
        <end position="26"/>
    </location>
</feature>
<evidence type="ECO:0000313" key="2">
    <source>
        <dbReference type="EnsemblMetazoa" id="CLYHEMP009370.1"/>
    </source>
</evidence>
<keyword evidence="3" id="KW-1185">Reference proteome</keyword>
<evidence type="ECO:0000256" key="1">
    <source>
        <dbReference type="SAM" id="SignalP"/>
    </source>
</evidence>
<accession>A0A7M5VDK5</accession>
<sequence length="158" mass="18337">MQKPSSETPLLISIFAMLATLDIVASLAGPLQHGNGQSGKTVVIQTTQPRITTPKTILSSFEKLCANQPEWCRKRMLNNKLRMKHSSDQRSRRHLLTSQYILSHKRRTQSSSTVDRKPQRNINQKLQRLATMQRTYDYIRESNKIIKRLQKFVKKEFS</sequence>
<dbReference type="AlphaFoldDB" id="A0A7M5VDK5"/>
<proteinExistence type="predicted"/>
<feature type="chain" id="PRO_5029862845" description="Cnidarian restricted protein" evidence="1">
    <location>
        <begin position="27"/>
        <end position="158"/>
    </location>
</feature>
<evidence type="ECO:0000313" key="3">
    <source>
        <dbReference type="Proteomes" id="UP000594262"/>
    </source>
</evidence>
<dbReference type="EnsemblMetazoa" id="CLYHEMT009370.1">
    <property type="protein sequence ID" value="CLYHEMP009370.1"/>
    <property type="gene ID" value="CLYHEMG009370"/>
</dbReference>
<protein>
    <recommendedName>
        <fullName evidence="4">Cnidarian restricted protein</fullName>
    </recommendedName>
</protein>
<organism evidence="2 3">
    <name type="scientific">Clytia hemisphaerica</name>
    <dbReference type="NCBI Taxonomy" id="252671"/>
    <lineage>
        <taxon>Eukaryota</taxon>
        <taxon>Metazoa</taxon>
        <taxon>Cnidaria</taxon>
        <taxon>Hydrozoa</taxon>
        <taxon>Hydroidolina</taxon>
        <taxon>Leptothecata</taxon>
        <taxon>Obeliida</taxon>
        <taxon>Clytiidae</taxon>
        <taxon>Clytia</taxon>
    </lineage>
</organism>
<evidence type="ECO:0008006" key="4">
    <source>
        <dbReference type="Google" id="ProtNLM"/>
    </source>
</evidence>
<keyword evidence="1" id="KW-0732">Signal</keyword>
<dbReference type="Proteomes" id="UP000594262">
    <property type="component" value="Unplaced"/>
</dbReference>